<evidence type="ECO:0000259" key="3">
    <source>
        <dbReference type="PROSITE" id="PS50003"/>
    </source>
</evidence>
<name>A0A8K1CHE1_PYTOL</name>
<feature type="region of interest" description="Disordered" evidence="2">
    <location>
        <begin position="406"/>
        <end position="426"/>
    </location>
</feature>
<dbReference type="EMBL" id="SPLM01000073">
    <property type="protein sequence ID" value="TMW62528.1"/>
    <property type="molecule type" value="Genomic_DNA"/>
</dbReference>
<feature type="domain" description="PH" evidence="3">
    <location>
        <begin position="743"/>
        <end position="845"/>
    </location>
</feature>
<sequence length="857" mass="96334">MELDEYVPLCTAAAGSAELRLRGAGIDVLESSRHEARRVVLLAVLQREGVSTDASNEERGLYITTKSVNPHDVDAAVLLCTLRHVNLEEEPFWGSLLLLVSSHLFVAESGPISSTSFGSMTFLSDFSQWQVLETPSGEENSVLLREFMPSLTWVALDLKIKDMEGLETPSKYFEYKLANPPMHSGPDVEAQMLASGYFTTRECIVLKTNTLQTPNGYTAPQAFTSPKILSQAMENLHHKVFFGRHLSGGVMLHLLRSLAHCISSKSPIVIQRVVQNVHLNYWKLLLESAYEKYTDMIHARLGVYEKVEFTAEYLVDITERKLQNENVGVVNAGQGQFSTFDEFGNLKRQTSSTSDTASEKASANGAPLNTGIFTFLKDRAERAFTKQFSRLSSTKSSSAAATATSAAAGLNHIPEDEAADEENEGEDFKSLWNPEDILAQYNAPIKNYPVPLEYSTMVCEAMPVEVSKLEDIHREALNDAKNLIMPFLYDLRASSVQLSELACTIDFHVGKRNLFRRIRVVKERFALANEAASTLFCAQLIDYLHTVILRKGERDHEAQQSNPRYNRATSSVMIPQGRDGKAAAPLTRLPLELLTYKNNIEALISQYNFVSRGPMASRVMLGFFQACVRKRLLALAQKQYNQFAYASDDKEQRLTELEETLEATQQQVVQHQKGSEEAAMQEARNIADIELSHKDEILNLQDEITNTNEKIEKALNDQQALYQRTMQATRKTINTIDQVAVKNRGFKGYLERYEKGHVFSKSWRQYFYVLDQATLKCYKSKSAYEERDPPCETPITLTGYSVVKSRTDEMKIKLVPPEAGQMLRFRAPASVGRETWMKKLMEATQITSAPSGGRHGR</sequence>
<dbReference type="InterPro" id="IPR011993">
    <property type="entry name" value="PH-like_dom_sf"/>
</dbReference>
<dbReference type="Proteomes" id="UP000794436">
    <property type="component" value="Unassembled WGS sequence"/>
</dbReference>
<evidence type="ECO:0000256" key="2">
    <source>
        <dbReference type="SAM" id="MobiDB-lite"/>
    </source>
</evidence>
<evidence type="ECO:0000313" key="4">
    <source>
        <dbReference type="EMBL" id="TMW62528.1"/>
    </source>
</evidence>
<dbReference type="OrthoDB" id="63102at2759"/>
<dbReference type="SUPFAM" id="SSF50729">
    <property type="entry name" value="PH domain-like"/>
    <property type="match status" value="1"/>
</dbReference>
<evidence type="ECO:0000256" key="1">
    <source>
        <dbReference type="SAM" id="Coils"/>
    </source>
</evidence>
<gene>
    <name evidence="4" type="ORF">Poli38472_005146</name>
</gene>
<protein>
    <recommendedName>
        <fullName evidence="3">PH domain-containing protein</fullName>
    </recommendedName>
</protein>
<evidence type="ECO:0000313" key="5">
    <source>
        <dbReference type="Proteomes" id="UP000794436"/>
    </source>
</evidence>
<dbReference type="Gene3D" id="2.30.29.30">
    <property type="entry name" value="Pleckstrin-homology domain (PH domain)/Phosphotyrosine-binding domain (PTB)"/>
    <property type="match status" value="1"/>
</dbReference>
<feature type="coiled-coil region" evidence="1">
    <location>
        <begin position="647"/>
        <end position="728"/>
    </location>
</feature>
<dbReference type="Pfam" id="PF00169">
    <property type="entry name" value="PH"/>
    <property type="match status" value="1"/>
</dbReference>
<dbReference type="SMART" id="SM00233">
    <property type="entry name" value="PH"/>
    <property type="match status" value="1"/>
</dbReference>
<feature type="compositionally biased region" description="Acidic residues" evidence="2">
    <location>
        <begin position="416"/>
        <end position="425"/>
    </location>
</feature>
<reference evidence="4" key="1">
    <citation type="submission" date="2019-03" db="EMBL/GenBank/DDBJ databases">
        <title>Long read genome sequence of the mycoparasitic Pythium oligandrum ATCC 38472 isolated from sugarbeet rhizosphere.</title>
        <authorList>
            <person name="Gaulin E."/>
        </authorList>
    </citation>
    <scope>NUCLEOTIDE SEQUENCE</scope>
    <source>
        <strain evidence="4">ATCC 38472_TT</strain>
    </source>
</reference>
<organism evidence="4 5">
    <name type="scientific">Pythium oligandrum</name>
    <name type="common">Mycoparasitic fungus</name>
    <dbReference type="NCBI Taxonomy" id="41045"/>
    <lineage>
        <taxon>Eukaryota</taxon>
        <taxon>Sar</taxon>
        <taxon>Stramenopiles</taxon>
        <taxon>Oomycota</taxon>
        <taxon>Peronosporomycetes</taxon>
        <taxon>Pythiales</taxon>
        <taxon>Pythiaceae</taxon>
        <taxon>Pythium</taxon>
    </lineage>
</organism>
<dbReference type="PROSITE" id="PS50003">
    <property type="entry name" value="PH_DOMAIN"/>
    <property type="match status" value="1"/>
</dbReference>
<dbReference type="AlphaFoldDB" id="A0A8K1CHE1"/>
<dbReference type="PANTHER" id="PTHR10751">
    <property type="entry name" value="GUANYLATE BINDING PROTEIN"/>
    <property type="match status" value="1"/>
</dbReference>
<keyword evidence="5" id="KW-1185">Reference proteome</keyword>
<dbReference type="InterPro" id="IPR001849">
    <property type="entry name" value="PH_domain"/>
</dbReference>
<comment type="caution">
    <text evidence="4">The sequence shown here is derived from an EMBL/GenBank/DDBJ whole genome shotgun (WGS) entry which is preliminary data.</text>
</comment>
<keyword evidence="1" id="KW-0175">Coiled coil</keyword>
<accession>A0A8K1CHE1</accession>
<proteinExistence type="predicted"/>